<proteinExistence type="predicted"/>
<reference evidence="1" key="1">
    <citation type="submission" date="2020-09" db="EMBL/GenBank/DDBJ databases">
        <title>A novel bacterium of genus Mangrovicoccus, isolated from South China Sea.</title>
        <authorList>
            <person name="Huang H."/>
            <person name="Mo K."/>
            <person name="Hu Y."/>
        </authorList>
    </citation>
    <scope>NUCLEOTIDE SEQUENCE</scope>
    <source>
        <strain evidence="1">HB182678</strain>
    </source>
</reference>
<dbReference type="SUPFAM" id="SSF75516">
    <property type="entry name" value="Pheromone-binding domain of LuxR-like quorum-sensing transcription factors"/>
    <property type="match status" value="1"/>
</dbReference>
<dbReference type="InterPro" id="IPR036693">
    <property type="entry name" value="TF_LuxR_autoind-bd_dom_sf"/>
</dbReference>
<dbReference type="AlphaFoldDB" id="A0A8J6YSV5"/>
<evidence type="ECO:0000313" key="1">
    <source>
        <dbReference type="EMBL" id="MBE3636970.1"/>
    </source>
</evidence>
<comment type="caution">
    <text evidence="1">The sequence shown here is derived from an EMBL/GenBank/DDBJ whole genome shotgun (WGS) entry which is preliminary data.</text>
</comment>
<accession>A0A8J6YSV5</accession>
<gene>
    <name evidence="1" type="ORF">ICN82_01975</name>
</gene>
<dbReference type="EMBL" id="JACVXA010000004">
    <property type="protein sequence ID" value="MBE3636970.1"/>
    <property type="molecule type" value="Genomic_DNA"/>
</dbReference>
<keyword evidence="2" id="KW-1185">Reference proteome</keyword>
<dbReference type="Gene3D" id="3.30.450.80">
    <property type="entry name" value="Transcription factor LuxR-like, autoinducer-binding domain"/>
    <property type="match status" value="1"/>
</dbReference>
<protein>
    <submittedName>
        <fullName evidence="1">Autoinducer binding domain-containing protein</fullName>
    </submittedName>
</protein>
<dbReference type="Proteomes" id="UP000609121">
    <property type="component" value="Unassembled WGS sequence"/>
</dbReference>
<organism evidence="1 2">
    <name type="scientific">Mangrovicoccus algicola</name>
    <dbReference type="NCBI Taxonomy" id="2771008"/>
    <lineage>
        <taxon>Bacteria</taxon>
        <taxon>Pseudomonadati</taxon>
        <taxon>Pseudomonadota</taxon>
        <taxon>Alphaproteobacteria</taxon>
        <taxon>Rhodobacterales</taxon>
        <taxon>Paracoccaceae</taxon>
        <taxon>Mangrovicoccus</taxon>
    </lineage>
</organism>
<evidence type="ECO:0000313" key="2">
    <source>
        <dbReference type="Proteomes" id="UP000609121"/>
    </source>
</evidence>
<dbReference type="RefSeq" id="WP_193179153.1">
    <property type="nucleotide sequence ID" value="NZ_JACVXA010000004.1"/>
</dbReference>
<sequence length="250" mass="26842">MSVRERFAHLLIDTAGRLAGAPDEDTRWQVITDICGSLGATSVNSAGFVERGGQMAWMRSTIPRSWMEEYHESGLGDVDAILAMARRGRLPAVLDMRRLPSFGRDAVRRTQLDALREGSGMRYCLAATSSSGGLRRMLAITTSDDPRDIFGKGAARAFATIGTLLSMQLSAPRVGDTADLFGGTAPRPAEEDLRILRAMAGGRGLLAVSAGLGMGPGDLRLRLREICAKLQVSTHEEALEMAQARGLLQA</sequence>
<name>A0A8J6YSV5_9RHOB</name>